<comment type="caution">
    <text evidence="1">The sequence shown here is derived from an EMBL/GenBank/DDBJ whole genome shotgun (WGS) entry which is preliminary data.</text>
</comment>
<proteinExistence type="predicted"/>
<accession>A0A139IW16</accession>
<gene>
    <name evidence="1" type="ORF">AC579_2718</name>
</gene>
<sequence length="62" mass="6848">MTIWSLPSCWVTRVRLELSNVSLVICAKPTPLRSGNVPLAARFAVELRRRQVKISAAASTLI</sequence>
<dbReference type="AlphaFoldDB" id="A0A139IW16"/>
<reference evidence="1 2" key="1">
    <citation type="submission" date="2015-07" db="EMBL/GenBank/DDBJ databases">
        <title>Comparative genomics of the Sigatoka disease complex on banana suggests a link between parallel evolutionary changes in Pseudocercospora fijiensis and Pseudocercospora eumusae and increased virulence on the banana host.</title>
        <authorList>
            <person name="Chang T.-C."/>
            <person name="Salvucci A."/>
            <person name="Crous P.W."/>
            <person name="Stergiopoulos I."/>
        </authorList>
    </citation>
    <scope>NUCLEOTIDE SEQUENCE [LARGE SCALE GENOMIC DNA]</scope>
    <source>
        <strain evidence="1 2">CBS 116634</strain>
    </source>
</reference>
<keyword evidence="2" id="KW-1185">Reference proteome</keyword>
<dbReference type="EMBL" id="LFZO01000004">
    <property type="protein sequence ID" value="KXT18756.1"/>
    <property type="molecule type" value="Genomic_DNA"/>
</dbReference>
<evidence type="ECO:0000313" key="2">
    <source>
        <dbReference type="Proteomes" id="UP000073492"/>
    </source>
</evidence>
<name>A0A139IW16_9PEZI</name>
<dbReference type="Proteomes" id="UP000073492">
    <property type="component" value="Unassembled WGS sequence"/>
</dbReference>
<protein>
    <submittedName>
        <fullName evidence="1">Uncharacterized protein</fullName>
    </submittedName>
</protein>
<evidence type="ECO:0000313" key="1">
    <source>
        <dbReference type="EMBL" id="KXT18756.1"/>
    </source>
</evidence>
<organism evidence="1 2">
    <name type="scientific">Pseudocercospora musae</name>
    <dbReference type="NCBI Taxonomy" id="113226"/>
    <lineage>
        <taxon>Eukaryota</taxon>
        <taxon>Fungi</taxon>
        <taxon>Dikarya</taxon>
        <taxon>Ascomycota</taxon>
        <taxon>Pezizomycotina</taxon>
        <taxon>Dothideomycetes</taxon>
        <taxon>Dothideomycetidae</taxon>
        <taxon>Mycosphaerellales</taxon>
        <taxon>Mycosphaerellaceae</taxon>
        <taxon>Pseudocercospora</taxon>
    </lineage>
</organism>